<gene>
    <name evidence="1" type="ORF">GCM10012275_55290</name>
</gene>
<accession>A0A8J3CKM1</accession>
<keyword evidence="2" id="KW-1185">Reference proteome</keyword>
<comment type="caution">
    <text evidence="1">The sequence shown here is derived from an EMBL/GenBank/DDBJ whole genome shotgun (WGS) entry which is preliminary data.</text>
</comment>
<name>A0A8J3CKM1_9PSEU</name>
<protein>
    <submittedName>
        <fullName evidence="1">Uncharacterized protein</fullName>
    </submittedName>
</protein>
<dbReference type="AlphaFoldDB" id="A0A8J3CKM1"/>
<reference evidence="1" key="1">
    <citation type="journal article" date="2014" name="Int. J. Syst. Evol. Microbiol.">
        <title>Complete genome sequence of Corynebacterium casei LMG S-19264T (=DSM 44701T), isolated from a smear-ripened cheese.</title>
        <authorList>
            <consortium name="US DOE Joint Genome Institute (JGI-PGF)"/>
            <person name="Walter F."/>
            <person name="Albersmeier A."/>
            <person name="Kalinowski J."/>
            <person name="Ruckert C."/>
        </authorList>
    </citation>
    <scope>NUCLEOTIDE SEQUENCE</scope>
    <source>
        <strain evidence="1">CGMCC 4.5737</strain>
    </source>
</reference>
<dbReference type="EMBL" id="BMMK01000039">
    <property type="protein sequence ID" value="GGM77502.1"/>
    <property type="molecule type" value="Genomic_DNA"/>
</dbReference>
<organism evidence="1 2">
    <name type="scientific">Longimycelium tulufanense</name>
    <dbReference type="NCBI Taxonomy" id="907463"/>
    <lineage>
        <taxon>Bacteria</taxon>
        <taxon>Bacillati</taxon>
        <taxon>Actinomycetota</taxon>
        <taxon>Actinomycetes</taxon>
        <taxon>Pseudonocardiales</taxon>
        <taxon>Pseudonocardiaceae</taxon>
        <taxon>Longimycelium</taxon>
    </lineage>
</organism>
<reference evidence="1" key="2">
    <citation type="submission" date="2020-09" db="EMBL/GenBank/DDBJ databases">
        <authorList>
            <person name="Sun Q."/>
            <person name="Zhou Y."/>
        </authorList>
    </citation>
    <scope>NUCLEOTIDE SEQUENCE</scope>
    <source>
        <strain evidence="1">CGMCC 4.5737</strain>
    </source>
</reference>
<evidence type="ECO:0000313" key="2">
    <source>
        <dbReference type="Proteomes" id="UP000637578"/>
    </source>
</evidence>
<proteinExistence type="predicted"/>
<sequence>MAVIQRQIGIIGGGDQQSDAGGVEPDRLEQHAGQQEQHMMSPAWAKLLTQTLPTLIHS</sequence>
<evidence type="ECO:0000313" key="1">
    <source>
        <dbReference type="EMBL" id="GGM77502.1"/>
    </source>
</evidence>
<dbReference type="Proteomes" id="UP000637578">
    <property type="component" value="Unassembled WGS sequence"/>
</dbReference>